<feature type="transmembrane region" description="Helical" evidence="1">
    <location>
        <begin position="155"/>
        <end position="175"/>
    </location>
</feature>
<accession>A0A3D9AVF2</accession>
<dbReference type="Pfam" id="PF03929">
    <property type="entry name" value="PepSY_TM"/>
    <property type="match status" value="1"/>
</dbReference>
<feature type="domain" description="PepSY" evidence="2">
    <location>
        <begin position="61"/>
        <end position="128"/>
    </location>
</feature>
<dbReference type="RefSeq" id="WP_115929437.1">
    <property type="nucleotide sequence ID" value="NZ_QNVV01000017.1"/>
</dbReference>
<dbReference type="PANTHER" id="PTHR34219:SF3">
    <property type="entry name" value="BLL7967 PROTEIN"/>
    <property type="match status" value="1"/>
</dbReference>
<keyword evidence="1" id="KW-1133">Transmembrane helix</keyword>
<evidence type="ECO:0000259" key="2">
    <source>
        <dbReference type="Pfam" id="PF03413"/>
    </source>
</evidence>
<dbReference type="AlphaFoldDB" id="A0A3D9AVF2"/>
<dbReference type="PANTHER" id="PTHR34219">
    <property type="entry name" value="IRON-REGULATED INNER MEMBRANE PROTEIN-RELATED"/>
    <property type="match status" value="1"/>
</dbReference>
<evidence type="ECO:0000256" key="1">
    <source>
        <dbReference type="SAM" id="Phobius"/>
    </source>
</evidence>
<dbReference type="OrthoDB" id="111691at2"/>
<dbReference type="InterPro" id="IPR005625">
    <property type="entry name" value="PepSY-ass_TM"/>
</dbReference>
<organism evidence="3 4">
    <name type="scientific">Chryseobacterium pennipullorum</name>
    <dbReference type="NCBI Taxonomy" id="2258963"/>
    <lineage>
        <taxon>Bacteria</taxon>
        <taxon>Pseudomonadati</taxon>
        <taxon>Bacteroidota</taxon>
        <taxon>Flavobacteriia</taxon>
        <taxon>Flavobacteriales</taxon>
        <taxon>Weeksellaceae</taxon>
        <taxon>Chryseobacterium group</taxon>
        <taxon>Chryseobacterium</taxon>
    </lineage>
</organism>
<feature type="transmembrane region" description="Helical" evidence="1">
    <location>
        <begin position="12"/>
        <end position="36"/>
    </location>
</feature>
<evidence type="ECO:0000313" key="3">
    <source>
        <dbReference type="EMBL" id="REC45321.1"/>
    </source>
</evidence>
<dbReference type="PROSITE" id="PS51257">
    <property type="entry name" value="PROKAR_LIPOPROTEIN"/>
    <property type="match status" value="1"/>
</dbReference>
<dbReference type="Proteomes" id="UP000256257">
    <property type="component" value="Unassembled WGS sequence"/>
</dbReference>
<proteinExistence type="predicted"/>
<keyword evidence="1" id="KW-0472">Membrane</keyword>
<feature type="transmembrane region" description="Helical" evidence="1">
    <location>
        <begin position="354"/>
        <end position="375"/>
    </location>
</feature>
<dbReference type="InterPro" id="IPR025711">
    <property type="entry name" value="PepSY"/>
</dbReference>
<feature type="transmembrane region" description="Helical" evidence="1">
    <location>
        <begin position="207"/>
        <end position="228"/>
    </location>
</feature>
<reference evidence="3 4" key="1">
    <citation type="submission" date="2018-06" db="EMBL/GenBank/DDBJ databases">
        <title>Novel Chryseobacterium species.</title>
        <authorList>
            <person name="Newman J."/>
            <person name="Hugo C."/>
            <person name="Oosthuizen L."/>
            <person name="Charimba G."/>
        </authorList>
    </citation>
    <scope>NUCLEOTIDE SEQUENCE [LARGE SCALE GENOMIC DNA]</scope>
    <source>
        <strain evidence="3 4">7_F195</strain>
    </source>
</reference>
<comment type="caution">
    <text evidence="3">The sequence shown here is derived from an EMBL/GenBank/DDBJ whole genome shotgun (WGS) entry which is preliminary data.</text>
</comment>
<keyword evidence="4" id="KW-1185">Reference proteome</keyword>
<sequence length="395" mass="45420">MKLKFRKIAYQLHLWLGLTSGLIVVIMAATGCILAFEEELKPIVHPNRYFVENIGRKKLKLSELTTKAEQALPEGLKIKRVVISSDPSRTYVFRTLKMDNEAWTYWGTYLYYYRIYIDPYTGKVQEIENAKQDFFEIVLDLHRRLLLGEKIGKAITGYSTLILAVILFSGLVIWYPRKMSKSMLKGMFFIKTSANWKRINYDAHNVLGFYSVIPLLLISYSALIWSFGDVDQWIKKTLNGNGPKEEKAKSTLPSTEFSSQGNILNLIGSTMDKGLSNKKSALINFPRSEEGTYYAELSYDGRQYRNEQFNFDQYSGEILKSQSYKNKNIGYGTALRERNYDLHTGSILGMATRIIYFLAAVIATSLPITGFIIYLNRKKKKPKHKKNKVVFPAHH</sequence>
<gene>
    <name evidence="3" type="ORF">DRF67_16685</name>
</gene>
<keyword evidence="1" id="KW-0812">Transmembrane</keyword>
<protein>
    <submittedName>
        <fullName evidence="3">Peptidase</fullName>
    </submittedName>
</protein>
<evidence type="ECO:0000313" key="4">
    <source>
        <dbReference type="Proteomes" id="UP000256257"/>
    </source>
</evidence>
<name>A0A3D9AVF2_9FLAO</name>
<dbReference type="EMBL" id="QNVV01000017">
    <property type="protein sequence ID" value="REC45321.1"/>
    <property type="molecule type" value="Genomic_DNA"/>
</dbReference>
<dbReference type="Pfam" id="PF03413">
    <property type="entry name" value="PepSY"/>
    <property type="match status" value="1"/>
</dbReference>